<evidence type="ECO:0000256" key="9">
    <source>
        <dbReference type="ARBA" id="ARBA00038276"/>
    </source>
</evidence>
<dbReference type="Gene3D" id="3.30.460.10">
    <property type="entry name" value="Beta Polymerase, domain 2"/>
    <property type="match status" value="1"/>
</dbReference>
<evidence type="ECO:0000256" key="8">
    <source>
        <dbReference type="ARBA" id="ARBA00022842"/>
    </source>
</evidence>
<dbReference type="GO" id="GO:0046872">
    <property type="term" value="F:metal ion binding"/>
    <property type="evidence" value="ECO:0007669"/>
    <property type="project" value="UniProtKB-KW"/>
</dbReference>
<comment type="caution">
    <text evidence="11">The sequence shown here is derived from an EMBL/GenBank/DDBJ whole genome shotgun (WGS) entry which is preliminary data.</text>
</comment>
<dbReference type="GO" id="GO:0005524">
    <property type="term" value="F:ATP binding"/>
    <property type="evidence" value="ECO:0007669"/>
    <property type="project" value="UniProtKB-KW"/>
</dbReference>
<accession>A0A0G0Y981</accession>
<dbReference type="STRING" id="1618356.UU93_C0001G0106"/>
<dbReference type="CDD" id="cd05403">
    <property type="entry name" value="NT_KNTase_like"/>
    <property type="match status" value="1"/>
</dbReference>
<protein>
    <recommendedName>
        <fullName evidence="10">Polymerase nucleotidyl transferase domain-containing protein</fullName>
    </recommendedName>
</protein>
<comment type="cofactor">
    <cofactor evidence="1">
        <name>Mg(2+)</name>
        <dbReference type="ChEBI" id="CHEBI:18420"/>
    </cofactor>
</comment>
<evidence type="ECO:0000256" key="2">
    <source>
        <dbReference type="ARBA" id="ARBA00022649"/>
    </source>
</evidence>
<dbReference type="InterPro" id="IPR052038">
    <property type="entry name" value="Type-VII_TA_antitoxin"/>
</dbReference>
<evidence type="ECO:0000313" key="11">
    <source>
        <dbReference type="EMBL" id="KKS33275.1"/>
    </source>
</evidence>
<evidence type="ECO:0000259" key="10">
    <source>
        <dbReference type="Pfam" id="PF01909"/>
    </source>
</evidence>
<gene>
    <name evidence="11" type="ORF">UU93_C0001G0106</name>
</gene>
<dbReference type="PANTHER" id="PTHR33571:SF14">
    <property type="entry name" value="PROTEIN ADENYLYLTRANSFERASE MJ0435-RELATED"/>
    <property type="match status" value="1"/>
</dbReference>
<dbReference type="EMBL" id="LCCN01000001">
    <property type="protein sequence ID" value="KKS33275.1"/>
    <property type="molecule type" value="Genomic_DNA"/>
</dbReference>
<dbReference type="SUPFAM" id="SSF81301">
    <property type="entry name" value="Nucleotidyltransferase"/>
    <property type="match status" value="1"/>
</dbReference>
<keyword evidence="6" id="KW-0547">Nucleotide-binding</keyword>
<evidence type="ECO:0000256" key="4">
    <source>
        <dbReference type="ARBA" id="ARBA00022695"/>
    </source>
</evidence>
<dbReference type="Pfam" id="PF01909">
    <property type="entry name" value="NTP_transf_2"/>
    <property type="match status" value="1"/>
</dbReference>
<evidence type="ECO:0000256" key="1">
    <source>
        <dbReference type="ARBA" id="ARBA00001946"/>
    </source>
</evidence>
<evidence type="ECO:0000313" key="12">
    <source>
        <dbReference type="Proteomes" id="UP000034160"/>
    </source>
</evidence>
<feature type="domain" description="Polymerase nucleotidyl transferase" evidence="10">
    <location>
        <begin position="19"/>
        <end position="97"/>
    </location>
</feature>
<keyword evidence="7" id="KW-0067">ATP-binding</keyword>
<keyword evidence="4" id="KW-0548">Nucleotidyltransferase</keyword>
<comment type="similarity">
    <text evidence="9">Belongs to the MntA antitoxin family.</text>
</comment>
<evidence type="ECO:0000256" key="7">
    <source>
        <dbReference type="ARBA" id="ARBA00022840"/>
    </source>
</evidence>
<dbReference type="GO" id="GO:0016779">
    <property type="term" value="F:nucleotidyltransferase activity"/>
    <property type="evidence" value="ECO:0007669"/>
    <property type="project" value="UniProtKB-KW"/>
</dbReference>
<keyword evidence="2" id="KW-1277">Toxin-antitoxin system</keyword>
<dbReference type="AlphaFoldDB" id="A0A0G0Y981"/>
<dbReference type="PANTHER" id="PTHR33571">
    <property type="entry name" value="SSL8005 PROTEIN"/>
    <property type="match status" value="1"/>
</dbReference>
<keyword evidence="8" id="KW-0460">Magnesium</keyword>
<evidence type="ECO:0000256" key="3">
    <source>
        <dbReference type="ARBA" id="ARBA00022679"/>
    </source>
</evidence>
<reference evidence="11 12" key="1">
    <citation type="journal article" date="2015" name="Nature">
        <title>rRNA introns, odd ribosomes, and small enigmatic genomes across a large radiation of phyla.</title>
        <authorList>
            <person name="Brown C.T."/>
            <person name="Hug L.A."/>
            <person name="Thomas B.C."/>
            <person name="Sharon I."/>
            <person name="Castelle C.J."/>
            <person name="Singh A."/>
            <person name="Wilkins M.J."/>
            <person name="Williams K.H."/>
            <person name="Banfield J.F."/>
        </authorList>
    </citation>
    <scope>NUCLEOTIDE SEQUENCE [LARGE SCALE GENOMIC DNA]</scope>
</reference>
<name>A0A0G0Y981_9BACT</name>
<proteinExistence type="inferred from homology"/>
<keyword evidence="5" id="KW-0479">Metal-binding</keyword>
<evidence type="ECO:0000256" key="5">
    <source>
        <dbReference type="ARBA" id="ARBA00022723"/>
    </source>
</evidence>
<dbReference type="InterPro" id="IPR043519">
    <property type="entry name" value="NT_sf"/>
</dbReference>
<evidence type="ECO:0000256" key="6">
    <source>
        <dbReference type="ARBA" id="ARBA00022741"/>
    </source>
</evidence>
<sequence>MADNKQQIFKLILDNKQAFRDLGANRVGLFGSFVRDEQVDNSDVDLLVEFLPGQKNYKNLLGVADLAEKLMGREVEVLTPQSVSPYIAPYIKKEIKYVQTA</sequence>
<dbReference type="PATRIC" id="fig|1618356.3.peg.108"/>
<dbReference type="InterPro" id="IPR002934">
    <property type="entry name" value="Polymerase_NTP_transf_dom"/>
</dbReference>
<dbReference type="Proteomes" id="UP000034160">
    <property type="component" value="Unassembled WGS sequence"/>
</dbReference>
<keyword evidence="3" id="KW-0808">Transferase</keyword>
<organism evidence="11 12">
    <name type="scientific">Candidatus Amesbacteria bacterium GW2011_GWA2_42_12</name>
    <dbReference type="NCBI Taxonomy" id="1618356"/>
    <lineage>
        <taxon>Bacteria</taxon>
        <taxon>Candidatus Amesiibacteriota</taxon>
    </lineage>
</organism>